<comment type="cofactor">
    <cofactor evidence="1 6">
        <name>heme</name>
        <dbReference type="ChEBI" id="CHEBI:30413"/>
    </cofactor>
</comment>
<evidence type="ECO:0000256" key="6">
    <source>
        <dbReference type="PIRSR" id="PIRSR602403-1"/>
    </source>
</evidence>
<dbReference type="InterPro" id="IPR002403">
    <property type="entry name" value="Cyt_P450_E_grp-IV"/>
</dbReference>
<dbReference type="Pfam" id="PF00067">
    <property type="entry name" value="p450"/>
    <property type="match status" value="1"/>
</dbReference>
<comment type="similarity">
    <text evidence="2 7">Belongs to the cytochrome P450 family.</text>
</comment>
<dbReference type="PANTHER" id="PTHR46206:SF7">
    <property type="entry name" value="P450, PUTATIVE (EUROFUNG)-RELATED"/>
    <property type="match status" value="1"/>
</dbReference>
<sequence length="516" mass="58393">MALQAFFDAFQTAFTGFNVWTAIGYAIIFVIARQFVKQHGDQLRKVPRVGMDPGWFSMSKARRNFLAYGPELIEEGYTKFKHSMFRVQTNDMERLIISTSFIPELSRLPEETLSVAAGISVRHLGKYTALDFVDHNTIQVDACRIHLTNDIDHLTPALADELRYGMNIDLPSDGKDWVSVNAFSVLLRLVARSSARVFVGKPLCRDEVWLETSIGFAGEVFLTATDIRPYPNFLRPFVAPFLKSRKRLLKRLDVAAEKIVSVMKSYREGAMDRKDMPAALWMMDVAGKGSKEQTDPKDLALKQLFLSLAALHTTSTHLLQAVYDLCANPEYVQELKKEIKDVLGDDVWGSWNNAKSLKLQKMDSFLKESQRVNHPGMFSFNRVVMKPTTLSDNTKIPPGTLIGVATKCIADDPEFYENPKTFDPWRFYKLAQDASSAEEKGSTAFASTSPTSMVFGHGRRACPGRFFAAHQLKLFLVGLLTEYEFKFPKKMDRPKNLAYGEHIVPDRAQEIAFRKI</sequence>
<dbReference type="GO" id="GO:0004497">
    <property type="term" value="F:monooxygenase activity"/>
    <property type="evidence" value="ECO:0007669"/>
    <property type="project" value="UniProtKB-KW"/>
</dbReference>
<keyword evidence="6 7" id="KW-0349">Heme</keyword>
<feature type="binding site" description="axial binding residue" evidence="6">
    <location>
        <position position="462"/>
    </location>
    <ligand>
        <name>heme</name>
        <dbReference type="ChEBI" id="CHEBI:30413"/>
    </ligand>
    <ligandPart>
        <name>Fe</name>
        <dbReference type="ChEBI" id="CHEBI:18248"/>
    </ligandPart>
</feature>
<dbReference type="GO" id="GO:0005506">
    <property type="term" value="F:iron ion binding"/>
    <property type="evidence" value="ECO:0007669"/>
    <property type="project" value="InterPro"/>
</dbReference>
<dbReference type="InterPro" id="IPR017972">
    <property type="entry name" value="Cyt_P450_CS"/>
</dbReference>
<organism evidence="9 10">
    <name type="scientific">Pyronema omphalodes (strain CBS 100304)</name>
    <name type="common">Pyronema confluens</name>
    <dbReference type="NCBI Taxonomy" id="1076935"/>
    <lineage>
        <taxon>Eukaryota</taxon>
        <taxon>Fungi</taxon>
        <taxon>Dikarya</taxon>
        <taxon>Ascomycota</taxon>
        <taxon>Pezizomycotina</taxon>
        <taxon>Pezizomycetes</taxon>
        <taxon>Pezizales</taxon>
        <taxon>Pyronemataceae</taxon>
        <taxon>Pyronema</taxon>
    </lineage>
</organism>
<keyword evidence="8" id="KW-1133">Transmembrane helix</keyword>
<dbReference type="AlphaFoldDB" id="U4LJQ3"/>
<dbReference type="GO" id="GO:0016705">
    <property type="term" value="F:oxidoreductase activity, acting on paired donors, with incorporation or reduction of molecular oxygen"/>
    <property type="evidence" value="ECO:0007669"/>
    <property type="project" value="InterPro"/>
</dbReference>
<dbReference type="STRING" id="1076935.U4LJQ3"/>
<gene>
    <name evidence="9" type="ORF">PCON_11421</name>
</gene>
<dbReference type="Proteomes" id="UP000018144">
    <property type="component" value="Unassembled WGS sequence"/>
</dbReference>
<dbReference type="CDD" id="cd11041">
    <property type="entry name" value="CYP503A1-like"/>
    <property type="match status" value="1"/>
</dbReference>
<dbReference type="InterPro" id="IPR001128">
    <property type="entry name" value="Cyt_P450"/>
</dbReference>
<feature type="transmembrane region" description="Helical" evidence="8">
    <location>
        <begin position="17"/>
        <end position="36"/>
    </location>
</feature>
<evidence type="ECO:0000256" key="8">
    <source>
        <dbReference type="SAM" id="Phobius"/>
    </source>
</evidence>
<dbReference type="eggNOG" id="KOG0156">
    <property type="taxonomic scope" value="Eukaryota"/>
</dbReference>
<dbReference type="OrthoDB" id="1844152at2759"/>
<evidence type="ECO:0000256" key="2">
    <source>
        <dbReference type="ARBA" id="ARBA00010617"/>
    </source>
</evidence>
<evidence type="ECO:0000256" key="4">
    <source>
        <dbReference type="ARBA" id="ARBA00023002"/>
    </source>
</evidence>
<name>U4LJQ3_PYROM</name>
<dbReference type="PRINTS" id="PR00465">
    <property type="entry name" value="EP450IV"/>
</dbReference>
<evidence type="ECO:0000256" key="1">
    <source>
        <dbReference type="ARBA" id="ARBA00001971"/>
    </source>
</evidence>
<evidence type="ECO:0000313" key="9">
    <source>
        <dbReference type="EMBL" id="CCX31777.1"/>
    </source>
</evidence>
<dbReference type="InterPro" id="IPR036396">
    <property type="entry name" value="Cyt_P450_sf"/>
</dbReference>
<protein>
    <submittedName>
        <fullName evidence="9">Similar to Ent-kaurene oxidase acc. no. O94142</fullName>
    </submittedName>
</protein>
<evidence type="ECO:0000313" key="10">
    <source>
        <dbReference type="Proteomes" id="UP000018144"/>
    </source>
</evidence>
<keyword evidence="4 7" id="KW-0560">Oxidoreductase</keyword>
<keyword evidence="7" id="KW-0503">Monooxygenase</keyword>
<keyword evidence="8" id="KW-0812">Transmembrane</keyword>
<dbReference type="Gene3D" id="1.10.630.10">
    <property type="entry name" value="Cytochrome P450"/>
    <property type="match status" value="1"/>
</dbReference>
<proteinExistence type="inferred from homology"/>
<dbReference type="PANTHER" id="PTHR46206">
    <property type="entry name" value="CYTOCHROME P450"/>
    <property type="match status" value="1"/>
</dbReference>
<evidence type="ECO:0000256" key="5">
    <source>
        <dbReference type="ARBA" id="ARBA00023004"/>
    </source>
</evidence>
<reference evidence="9 10" key="1">
    <citation type="journal article" date="2013" name="PLoS Genet.">
        <title>The genome and development-dependent transcriptomes of Pyronema confluens: a window into fungal evolution.</title>
        <authorList>
            <person name="Traeger S."/>
            <person name="Altegoer F."/>
            <person name="Freitag M."/>
            <person name="Gabaldon T."/>
            <person name="Kempken F."/>
            <person name="Kumar A."/>
            <person name="Marcet-Houben M."/>
            <person name="Poggeler S."/>
            <person name="Stajich J.E."/>
            <person name="Nowrousian M."/>
        </authorList>
    </citation>
    <scope>NUCLEOTIDE SEQUENCE [LARGE SCALE GENOMIC DNA]</scope>
    <source>
        <strain evidence="10">CBS 100304</strain>
        <tissue evidence="9">Vegetative mycelium</tissue>
    </source>
</reference>
<keyword evidence="3 6" id="KW-0479">Metal-binding</keyword>
<keyword evidence="8" id="KW-0472">Membrane</keyword>
<keyword evidence="10" id="KW-1185">Reference proteome</keyword>
<keyword evidence="5 6" id="KW-0408">Iron</keyword>
<dbReference type="GO" id="GO:0020037">
    <property type="term" value="F:heme binding"/>
    <property type="evidence" value="ECO:0007669"/>
    <property type="project" value="InterPro"/>
</dbReference>
<dbReference type="OMA" id="NTRWIPR"/>
<dbReference type="PROSITE" id="PS00086">
    <property type="entry name" value="CYTOCHROME_P450"/>
    <property type="match status" value="1"/>
</dbReference>
<accession>U4LJQ3</accession>
<dbReference type="EMBL" id="HF935650">
    <property type="protein sequence ID" value="CCX31777.1"/>
    <property type="molecule type" value="Genomic_DNA"/>
</dbReference>
<evidence type="ECO:0000256" key="3">
    <source>
        <dbReference type="ARBA" id="ARBA00022723"/>
    </source>
</evidence>
<evidence type="ECO:0000256" key="7">
    <source>
        <dbReference type="RuleBase" id="RU000461"/>
    </source>
</evidence>
<dbReference type="SUPFAM" id="SSF48264">
    <property type="entry name" value="Cytochrome P450"/>
    <property type="match status" value="1"/>
</dbReference>